<accession>A0A1C7N6L2</accession>
<sequence length="101" mass="11820">MFEAKRIKREKGKTRRRYKKTVGWIDDGILMDPSIHLLIIIQQSLQNKEHILSTEAIISRHAHQLKIQRLTSKMPHAYAYTSMHVCVEVYAYACGILEVNR</sequence>
<name>A0A1C7N6L2_9FUNG</name>
<evidence type="ECO:0000313" key="1">
    <source>
        <dbReference type="EMBL" id="OBZ84740.1"/>
    </source>
</evidence>
<dbReference type="EMBL" id="LUGH01000475">
    <property type="protein sequence ID" value="OBZ84740.1"/>
    <property type="molecule type" value="Genomic_DNA"/>
</dbReference>
<dbReference type="AlphaFoldDB" id="A0A1C7N6L2"/>
<proteinExistence type="predicted"/>
<comment type="caution">
    <text evidence="1">The sequence shown here is derived from an EMBL/GenBank/DDBJ whole genome shotgun (WGS) entry which is preliminary data.</text>
</comment>
<keyword evidence="2" id="KW-1185">Reference proteome</keyword>
<dbReference type="InParanoid" id="A0A1C7N6L2"/>
<protein>
    <submittedName>
        <fullName evidence="1">Uncharacterized protein</fullName>
    </submittedName>
</protein>
<dbReference type="Proteomes" id="UP000093000">
    <property type="component" value="Unassembled WGS sequence"/>
</dbReference>
<reference evidence="1 2" key="1">
    <citation type="submission" date="2016-03" db="EMBL/GenBank/DDBJ databases">
        <title>Choanephora cucurbitarum.</title>
        <authorList>
            <person name="Min B."/>
            <person name="Park H."/>
            <person name="Park J.-H."/>
            <person name="Shin H.-D."/>
            <person name="Choi I.-G."/>
        </authorList>
    </citation>
    <scope>NUCLEOTIDE SEQUENCE [LARGE SCALE GENOMIC DNA]</scope>
    <source>
        <strain evidence="1 2">KUS-F28377</strain>
    </source>
</reference>
<organism evidence="1 2">
    <name type="scientific">Choanephora cucurbitarum</name>
    <dbReference type="NCBI Taxonomy" id="101091"/>
    <lineage>
        <taxon>Eukaryota</taxon>
        <taxon>Fungi</taxon>
        <taxon>Fungi incertae sedis</taxon>
        <taxon>Mucoromycota</taxon>
        <taxon>Mucoromycotina</taxon>
        <taxon>Mucoromycetes</taxon>
        <taxon>Mucorales</taxon>
        <taxon>Mucorineae</taxon>
        <taxon>Choanephoraceae</taxon>
        <taxon>Choanephoroideae</taxon>
        <taxon>Choanephora</taxon>
    </lineage>
</organism>
<gene>
    <name evidence="1" type="ORF">A0J61_07210</name>
</gene>
<evidence type="ECO:0000313" key="2">
    <source>
        <dbReference type="Proteomes" id="UP000093000"/>
    </source>
</evidence>